<evidence type="ECO:0000256" key="3">
    <source>
        <dbReference type="ARBA" id="ARBA00022989"/>
    </source>
</evidence>
<evidence type="ECO:0008006" key="8">
    <source>
        <dbReference type="Google" id="ProtNLM"/>
    </source>
</evidence>
<feature type="transmembrane region" description="Helical" evidence="5">
    <location>
        <begin position="146"/>
        <end position="163"/>
    </location>
</feature>
<comment type="subcellular location">
    <subcellularLocation>
        <location evidence="1">Membrane</location>
        <topology evidence="1">Multi-pass membrane protein</topology>
    </subcellularLocation>
</comment>
<dbReference type="AlphaFoldDB" id="A0A166SU98"/>
<evidence type="ECO:0000313" key="6">
    <source>
        <dbReference type="EMBL" id="KZP29834.1"/>
    </source>
</evidence>
<evidence type="ECO:0000256" key="5">
    <source>
        <dbReference type="SAM" id="Phobius"/>
    </source>
</evidence>
<protein>
    <recommendedName>
        <fullName evidence="8">DUF1772-domain-containing protein</fullName>
    </recommendedName>
</protein>
<dbReference type="InterPro" id="IPR013901">
    <property type="entry name" value="Anthrone_oxy"/>
</dbReference>
<dbReference type="PANTHER" id="PTHR35042:SF1">
    <property type="entry name" value="DUF1772-DOMAIN-CONTAINING PROTEIN"/>
    <property type="match status" value="1"/>
</dbReference>
<reference evidence="6 7" key="1">
    <citation type="journal article" date="2016" name="Mol. Biol. Evol.">
        <title>Comparative Genomics of Early-Diverging Mushroom-Forming Fungi Provides Insights into the Origins of Lignocellulose Decay Capabilities.</title>
        <authorList>
            <person name="Nagy L.G."/>
            <person name="Riley R."/>
            <person name="Tritt A."/>
            <person name="Adam C."/>
            <person name="Daum C."/>
            <person name="Floudas D."/>
            <person name="Sun H."/>
            <person name="Yadav J.S."/>
            <person name="Pangilinan J."/>
            <person name="Larsson K.H."/>
            <person name="Matsuura K."/>
            <person name="Barry K."/>
            <person name="Labutti K."/>
            <person name="Kuo R."/>
            <person name="Ohm R.A."/>
            <person name="Bhattacharya S.S."/>
            <person name="Shirouzu T."/>
            <person name="Yoshinaga Y."/>
            <person name="Martin F.M."/>
            <person name="Grigoriev I.V."/>
            <person name="Hibbett D.S."/>
        </authorList>
    </citation>
    <scope>NUCLEOTIDE SEQUENCE [LARGE SCALE GENOMIC DNA]</scope>
    <source>
        <strain evidence="6 7">CBS 109695</strain>
    </source>
</reference>
<keyword evidence="2 5" id="KW-0812">Transmembrane</keyword>
<feature type="transmembrane region" description="Helical" evidence="5">
    <location>
        <begin position="85"/>
        <end position="107"/>
    </location>
</feature>
<organism evidence="6 7">
    <name type="scientific">Athelia psychrophila</name>
    <dbReference type="NCBI Taxonomy" id="1759441"/>
    <lineage>
        <taxon>Eukaryota</taxon>
        <taxon>Fungi</taxon>
        <taxon>Dikarya</taxon>
        <taxon>Basidiomycota</taxon>
        <taxon>Agaricomycotina</taxon>
        <taxon>Agaricomycetes</taxon>
        <taxon>Agaricomycetidae</taxon>
        <taxon>Atheliales</taxon>
        <taxon>Atheliaceae</taxon>
        <taxon>Athelia</taxon>
    </lineage>
</organism>
<gene>
    <name evidence="6" type="ORF">FIBSPDRAFT_159169</name>
</gene>
<keyword evidence="7" id="KW-1185">Reference proteome</keyword>
<dbReference type="Proteomes" id="UP000076532">
    <property type="component" value="Unassembled WGS sequence"/>
</dbReference>
<feature type="transmembrane region" description="Helical" evidence="5">
    <location>
        <begin position="54"/>
        <end position="73"/>
    </location>
</feature>
<dbReference type="EMBL" id="KV417496">
    <property type="protein sequence ID" value="KZP29834.1"/>
    <property type="molecule type" value="Genomic_DNA"/>
</dbReference>
<dbReference type="GO" id="GO:0016020">
    <property type="term" value="C:membrane"/>
    <property type="evidence" value="ECO:0007669"/>
    <property type="project" value="UniProtKB-SubCell"/>
</dbReference>
<evidence type="ECO:0000313" key="7">
    <source>
        <dbReference type="Proteomes" id="UP000076532"/>
    </source>
</evidence>
<proteinExistence type="predicted"/>
<dbReference type="Pfam" id="PF08592">
    <property type="entry name" value="Anthrone_oxy"/>
    <property type="match status" value="1"/>
</dbReference>
<keyword evidence="3 5" id="KW-1133">Transmembrane helix</keyword>
<dbReference type="OrthoDB" id="5954308at2759"/>
<dbReference type="PANTHER" id="PTHR35042">
    <property type="entry name" value="ANTHRONE OXYGENASE ENCC"/>
    <property type="match status" value="1"/>
</dbReference>
<evidence type="ECO:0000256" key="1">
    <source>
        <dbReference type="ARBA" id="ARBA00004141"/>
    </source>
</evidence>
<feature type="transmembrane region" description="Helical" evidence="5">
    <location>
        <begin position="12"/>
        <end position="33"/>
    </location>
</feature>
<sequence length="164" mass="17608">MENSNAIKLAQIAGVTSSVFLSGFSFSASYLSMPALGLAPINIRLKQWLKIYDLGKFVSPPLGLASGITWGLLSYSHYGSLAWKNYAAAGFLTFGGTVLWTVVVMMGTNNELMEMAKAGKGEKEGDSGAFKDRAETVLSSWDKMNWARIVLPLVGGAVGMWGML</sequence>
<evidence type="ECO:0000256" key="4">
    <source>
        <dbReference type="ARBA" id="ARBA00023136"/>
    </source>
</evidence>
<evidence type="ECO:0000256" key="2">
    <source>
        <dbReference type="ARBA" id="ARBA00022692"/>
    </source>
</evidence>
<accession>A0A166SU98</accession>
<name>A0A166SU98_9AGAM</name>
<keyword evidence="4 5" id="KW-0472">Membrane</keyword>